<keyword evidence="11 15" id="KW-0408">Iron</keyword>
<dbReference type="EMBL" id="AODG01000013">
    <property type="protein sequence ID" value="EUJ27035.1"/>
    <property type="molecule type" value="Genomic_DNA"/>
</dbReference>
<dbReference type="GO" id="GO:0044205">
    <property type="term" value="P:'de novo' UMP biosynthetic process"/>
    <property type="evidence" value="ECO:0007669"/>
    <property type="project" value="UniProtKB-UniRule"/>
</dbReference>
<dbReference type="NCBIfam" id="NF000799">
    <property type="entry name" value="PRK00054.1-4"/>
    <property type="match status" value="1"/>
</dbReference>
<comment type="subunit">
    <text evidence="3 15">Heterotetramer of 2 PyrK and 2 PyrD type B subunits.</text>
</comment>
<dbReference type="GO" id="GO:0046872">
    <property type="term" value="F:metal ion binding"/>
    <property type="evidence" value="ECO:0007669"/>
    <property type="project" value="UniProtKB-KW"/>
</dbReference>
<comment type="function">
    <text evidence="15">Responsible for channeling the electrons from the oxidation of dihydroorotate from the FMN redox center in the PyrD type B subunit to the ultimate electron acceptor NAD(+).</text>
</comment>
<evidence type="ECO:0000256" key="2">
    <source>
        <dbReference type="ARBA" id="ARBA00006422"/>
    </source>
</evidence>
<comment type="cofactor">
    <cofactor evidence="15">
        <name>[2Fe-2S] cluster</name>
        <dbReference type="ChEBI" id="CHEBI:190135"/>
    </cofactor>
    <text evidence="15">Binds 1 [2Fe-2S] cluster per subunit.</text>
</comment>
<evidence type="ECO:0000256" key="1">
    <source>
        <dbReference type="ARBA" id="ARBA00004715"/>
    </source>
</evidence>
<dbReference type="InterPro" id="IPR019480">
    <property type="entry name" value="Dihydroorotate_DH_Fe-S-bd"/>
</dbReference>
<comment type="similarity">
    <text evidence="2 15">Belongs to the PyrK family.</text>
</comment>
<feature type="binding site" evidence="15 16">
    <location>
        <begin position="67"/>
        <end position="69"/>
    </location>
    <ligand>
        <name>FAD</name>
        <dbReference type="ChEBI" id="CHEBI:57692"/>
    </ligand>
</feature>
<dbReference type="InterPro" id="IPR017938">
    <property type="entry name" value="Riboflavin_synthase-like_b-brl"/>
</dbReference>
<keyword evidence="9 15" id="KW-0665">Pyrimidine biosynthesis</keyword>
<feature type="binding site" evidence="15 17">
    <location>
        <position position="224"/>
    </location>
    <ligand>
        <name>[2Fe-2S] cluster</name>
        <dbReference type="ChEBI" id="CHEBI:190135"/>
    </ligand>
</feature>
<dbReference type="PRINTS" id="PR00409">
    <property type="entry name" value="PHDIOXRDTASE"/>
</dbReference>
<keyword evidence="7 15" id="KW-0479">Metal-binding</keyword>
<keyword evidence="8 15" id="KW-0274">FAD</keyword>
<evidence type="ECO:0000256" key="5">
    <source>
        <dbReference type="ARBA" id="ARBA00022630"/>
    </source>
</evidence>
<dbReference type="Gene3D" id="2.10.240.10">
    <property type="entry name" value="Dihydroorotate dehydrogenase, electron transfer subunit"/>
    <property type="match status" value="1"/>
</dbReference>
<dbReference type="Gene3D" id="3.40.50.80">
    <property type="entry name" value="Nucleotide-binding domain of ferredoxin-NADP reductase (FNR) module"/>
    <property type="match status" value="1"/>
</dbReference>
<feature type="domain" description="FAD-binding FR-type" evidence="18">
    <location>
        <begin position="1"/>
        <end position="99"/>
    </location>
</feature>
<keyword evidence="10 15" id="KW-0249">Electron transport</keyword>
<evidence type="ECO:0000313" key="19">
    <source>
        <dbReference type="EMBL" id="EUJ27035.1"/>
    </source>
</evidence>
<dbReference type="InterPro" id="IPR039261">
    <property type="entry name" value="FNR_nucleotide-bd"/>
</dbReference>
<evidence type="ECO:0000256" key="10">
    <source>
        <dbReference type="ARBA" id="ARBA00022982"/>
    </source>
</evidence>
<comment type="cofactor">
    <cofactor evidence="15 16">
        <name>FAD</name>
        <dbReference type="ChEBI" id="CHEBI:57692"/>
    </cofactor>
    <text evidence="15 16">Binds 1 FAD per subunit.</text>
</comment>
<dbReference type="HAMAP" id="MF_01211">
    <property type="entry name" value="DHODB_Fe_S_bind"/>
    <property type="match status" value="1"/>
</dbReference>
<feature type="binding site" evidence="15 17">
    <location>
        <position position="219"/>
    </location>
    <ligand>
        <name>[2Fe-2S] cluster</name>
        <dbReference type="ChEBI" id="CHEBI:190135"/>
    </ligand>
</feature>
<evidence type="ECO:0000256" key="11">
    <source>
        <dbReference type="ARBA" id="ARBA00023004"/>
    </source>
</evidence>
<feature type="binding site" evidence="15 16">
    <location>
        <begin position="50"/>
        <end position="53"/>
    </location>
    <ligand>
        <name>FAD</name>
        <dbReference type="ChEBI" id="CHEBI:57692"/>
    </ligand>
</feature>
<dbReference type="InterPro" id="IPR023455">
    <property type="entry name" value="Dihydroorotate_DHASE_ETsu"/>
</dbReference>
<reference evidence="19 20" key="1">
    <citation type="submission" date="2012-12" db="EMBL/GenBank/DDBJ databases">
        <title>Novel taxa of Listeriaceae from agricultural environments in the United States.</title>
        <authorList>
            <person name="den Bakker H.C."/>
            <person name="Allred A."/>
            <person name="Warchocki S."/>
            <person name="Wright E.M."/>
            <person name="Burrell A."/>
            <person name="Nightingale K.K."/>
            <person name="Kephart D."/>
            <person name="Wiedmann M."/>
        </authorList>
    </citation>
    <scope>NUCLEOTIDE SEQUENCE [LARGE SCALE GENOMIC DNA]</scope>
    <source>
        <strain evidence="19 20">FSL F6-1183</strain>
    </source>
</reference>
<dbReference type="Pfam" id="PF00175">
    <property type="entry name" value="NAD_binding_1"/>
    <property type="match status" value="1"/>
</dbReference>
<dbReference type="InterPro" id="IPR050353">
    <property type="entry name" value="PyrK_electron_transfer"/>
</dbReference>
<evidence type="ECO:0000256" key="4">
    <source>
        <dbReference type="ARBA" id="ARBA00022448"/>
    </source>
</evidence>
<evidence type="ECO:0000256" key="6">
    <source>
        <dbReference type="ARBA" id="ARBA00022714"/>
    </source>
</evidence>
<dbReference type="InterPro" id="IPR001433">
    <property type="entry name" value="OxRdtase_FAD/NAD-bd"/>
</dbReference>
<evidence type="ECO:0000256" key="8">
    <source>
        <dbReference type="ARBA" id="ARBA00022827"/>
    </source>
</evidence>
<feature type="binding site" evidence="15 17">
    <location>
        <position position="227"/>
    </location>
    <ligand>
        <name>[2Fe-2S] cluster</name>
        <dbReference type="ChEBI" id="CHEBI:190135"/>
    </ligand>
</feature>
<dbReference type="Pfam" id="PF00970">
    <property type="entry name" value="FAD_binding_6"/>
    <property type="match status" value="1"/>
</dbReference>
<dbReference type="PROSITE" id="PS51384">
    <property type="entry name" value="FAD_FR"/>
    <property type="match status" value="1"/>
</dbReference>
<dbReference type="NCBIfam" id="NF000797">
    <property type="entry name" value="PRK00054.1-2"/>
    <property type="match status" value="1"/>
</dbReference>
<evidence type="ECO:0000256" key="7">
    <source>
        <dbReference type="ARBA" id="ARBA00022723"/>
    </source>
</evidence>
<comment type="cofactor">
    <cofactor evidence="17">
        <name>[2Fe-2S] cluster</name>
        <dbReference type="ChEBI" id="CHEBI:190135"/>
    </cofactor>
    <text evidence="17">Binds 1 [2Fe-2S] cluster per subunit.</text>
</comment>
<evidence type="ECO:0000256" key="13">
    <source>
        <dbReference type="ARBA" id="ARBA00069792"/>
    </source>
</evidence>
<evidence type="ECO:0000256" key="3">
    <source>
        <dbReference type="ARBA" id="ARBA00011669"/>
    </source>
</evidence>
<dbReference type="SUPFAM" id="SSF52343">
    <property type="entry name" value="Ferredoxin reductase-like, C-terminal NADP-linked domain"/>
    <property type="match status" value="1"/>
</dbReference>
<dbReference type="FunFam" id="3.40.50.80:FF:000017">
    <property type="entry name" value="Dihydroorotate dehydrogenase B (NAD(+)), electron transfer subunit"/>
    <property type="match status" value="1"/>
</dbReference>
<feature type="binding site" evidence="15 17">
    <location>
        <position position="241"/>
    </location>
    <ligand>
        <name>[2Fe-2S] cluster</name>
        <dbReference type="ChEBI" id="CHEBI:190135"/>
    </ligand>
</feature>
<accession>A0A829R687</accession>
<feature type="binding site" evidence="15 16">
    <location>
        <begin position="74"/>
        <end position="75"/>
    </location>
    <ligand>
        <name>FAD</name>
        <dbReference type="ChEBI" id="CHEBI:57692"/>
    </ligand>
</feature>
<dbReference type="SUPFAM" id="SSF63380">
    <property type="entry name" value="Riboflavin synthase domain-like"/>
    <property type="match status" value="1"/>
</dbReference>
<evidence type="ECO:0000259" key="18">
    <source>
        <dbReference type="PROSITE" id="PS51384"/>
    </source>
</evidence>
<evidence type="ECO:0000256" key="9">
    <source>
        <dbReference type="ARBA" id="ARBA00022975"/>
    </source>
</evidence>
<dbReference type="CDD" id="cd06218">
    <property type="entry name" value="DHOD_e_trans"/>
    <property type="match status" value="1"/>
</dbReference>
<dbReference type="GO" id="GO:0050660">
    <property type="term" value="F:flavin adenine dinucleotide binding"/>
    <property type="evidence" value="ECO:0007669"/>
    <property type="project" value="InterPro"/>
</dbReference>
<organism evidence="19 20">
    <name type="scientific">Listeria grayi FSL F6-1183</name>
    <dbReference type="NCBI Taxonomy" id="1265827"/>
    <lineage>
        <taxon>Bacteria</taxon>
        <taxon>Bacillati</taxon>
        <taxon>Bacillota</taxon>
        <taxon>Bacilli</taxon>
        <taxon>Bacillales</taxon>
        <taxon>Listeriaceae</taxon>
        <taxon>Listeria</taxon>
    </lineage>
</organism>
<name>A0A829R687_LISGR</name>
<dbReference type="Pfam" id="PF10418">
    <property type="entry name" value="DHODB_Fe-S_bind"/>
    <property type="match status" value="1"/>
</dbReference>
<dbReference type="InterPro" id="IPR037117">
    <property type="entry name" value="Dihydroorotate_DH_ele_sf"/>
</dbReference>
<dbReference type="Gene3D" id="2.40.30.10">
    <property type="entry name" value="Translation factors"/>
    <property type="match status" value="1"/>
</dbReference>
<dbReference type="AlphaFoldDB" id="A0A829R687"/>
<keyword evidence="6 15" id="KW-0001">2Fe-2S</keyword>
<dbReference type="GO" id="GO:0051537">
    <property type="term" value="F:2 iron, 2 sulfur cluster binding"/>
    <property type="evidence" value="ECO:0007669"/>
    <property type="project" value="UniProtKB-KW"/>
</dbReference>
<proteinExistence type="inferred from homology"/>
<keyword evidence="12 15" id="KW-0411">Iron-sulfur</keyword>
<evidence type="ECO:0000313" key="20">
    <source>
        <dbReference type="Proteomes" id="UP000019251"/>
    </source>
</evidence>
<dbReference type="InterPro" id="IPR017927">
    <property type="entry name" value="FAD-bd_FR_type"/>
</dbReference>
<dbReference type="PIRSF" id="PIRSF006816">
    <property type="entry name" value="Cyc3_hyd_g"/>
    <property type="match status" value="1"/>
</dbReference>
<evidence type="ECO:0000256" key="17">
    <source>
        <dbReference type="PIRSR" id="PIRSR006816-2"/>
    </source>
</evidence>
<protein>
    <recommendedName>
        <fullName evidence="13 15">Dihydroorotate dehydrogenase B (NAD(+)), electron transfer subunit</fullName>
    </recommendedName>
    <alternativeName>
        <fullName evidence="14 15">Dihydroorotate oxidase B, electron transfer subunit</fullName>
    </alternativeName>
</protein>
<comment type="pathway">
    <text evidence="1 15">Pyrimidine metabolism; UMP biosynthesis via de novo pathway; orotate from (S)-dihydroorotate (NAD(+) route): step 1/1.</text>
</comment>
<dbReference type="PANTHER" id="PTHR43513">
    <property type="entry name" value="DIHYDROOROTATE DEHYDROGENASE B (NAD(+)), ELECTRON TRANSFER SUBUNIT"/>
    <property type="match status" value="1"/>
</dbReference>
<gene>
    <name evidence="15" type="primary">pyrK</name>
    <name evidence="19" type="ORF">LMUR_11052</name>
</gene>
<dbReference type="InterPro" id="IPR008333">
    <property type="entry name" value="Cbr1-like_FAD-bd_dom"/>
</dbReference>
<dbReference type="GO" id="GO:0009055">
    <property type="term" value="F:electron transfer activity"/>
    <property type="evidence" value="ECO:0007669"/>
    <property type="project" value="UniProtKB-UniRule"/>
</dbReference>
<dbReference type="PANTHER" id="PTHR43513:SF3">
    <property type="entry name" value="DIHYDROOROTATE DEHYDROGENASE B (NAD(+)), ELECTRON TRANSFER SUBUNIT-RELATED"/>
    <property type="match status" value="1"/>
</dbReference>
<dbReference type="GO" id="GO:0016491">
    <property type="term" value="F:oxidoreductase activity"/>
    <property type="evidence" value="ECO:0007669"/>
    <property type="project" value="InterPro"/>
</dbReference>
<dbReference type="Proteomes" id="UP000019251">
    <property type="component" value="Unassembled WGS sequence"/>
</dbReference>
<keyword evidence="5 15" id="KW-0285">Flavoprotein</keyword>
<evidence type="ECO:0000256" key="14">
    <source>
        <dbReference type="ARBA" id="ARBA00082223"/>
    </source>
</evidence>
<keyword evidence="4 15" id="KW-0813">Transport</keyword>
<evidence type="ECO:0000256" key="16">
    <source>
        <dbReference type="PIRSR" id="PIRSR006816-1"/>
    </source>
</evidence>
<comment type="caution">
    <text evidence="19">The sequence shown here is derived from an EMBL/GenBank/DDBJ whole genome shotgun (WGS) entry which is preliminary data.</text>
</comment>
<evidence type="ECO:0000256" key="15">
    <source>
        <dbReference type="HAMAP-Rule" id="MF_01211"/>
    </source>
</evidence>
<sequence>MLQTTMTVVKQTEIARHVYELVLQGENVATMQPGQFLMVRPVRTELLLRRPISICSYDKAAGTCTLLYRVEGAGTKDFSKLQSNDSVDCLGPLGTGFDVSEAQTAGIKSALLIGGGIGVPPMYQLGKELAAQGIEVTFVNGFQSHTDIFYEKEMAAYGSVYIATVDGSYGTQGFVTDITRKLPEPDRVYSCGPRPMLQAVKSSYAGSKTYLSLEERMACGIGACYACVCPKKDTDSWLKVCEDGPVFRADEVEL</sequence>
<dbReference type="InterPro" id="IPR012165">
    <property type="entry name" value="Cyt_c3_hydrogenase_gsu"/>
</dbReference>
<dbReference type="UniPathway" id="UPA00070">
    <property type="reaction ID" value="UER00945"/>
</dbReference>
<evidence type="ECO:0000256" key="12">
    <source>
        <dbReference type="ARBA" id="ARBA00023014"/>
    </source>
</evidence>
<dbReference type="FunFam" id="2.10.240.10:FF:000001">
    <property type="entry name" value="Dihydroorotate dehydrogenase B (NAD(+)), electron transfer subunit"/>
    <property type="match status" value="1"/>
</dbReference>